<evidence type="ECO:0000313" key="3">
    <source>
        <dbReference type="EMBL" id="KAG6416934.1"/>
    </source>
</evidence>
<dbReference type="EMBL" id="PNBA02000008">
    <property type="protein sequence ID" value="KAG6416934.1"/>
    <property type="molecule type" value="Genomic_DNA"/>
</dbReference>
<evidence type="ECO:0000313" key="4">
    <source>
        <dbReference type="Proteomes" id="UP000298416"/>
    </source>
</evidence>
<evidence type="ECO:0000256" key="1">
    <source>
        <dbReference type="SAM" id="MobiDB-lite"/>
    </source>
</evidence>
<dbReference type="Proteomes" id="UP000298416">
    <property type="component" value="Unassembled WGS sequence"/>
</dbReference>
<sequence>MIMKKSLFSCFHPLVLETQTDQTNANHKKKCHKSSRQRNNSKRPISHVLEILLPKASLKIKVPGGSIRQLRKISSHLQIFGNGKTTRDGGVEEAKVLQPEVGSSSFSLSSNESFDHEEICLVTRPCSCKINPGLYLLVAILFFTVVWGRVRAVVFAMMLLYLFPMWGRFLRRPEAAGEREPVAKTIDYAKRRSL</sequence>
<feature type="transmembrane region" description="Helical" evidence="2">
    <location>
        <begin position="134"/>
        <end position="163"/>
    </location>
</feature>
<proteinExistence type="predicted"/>
<feature type="compositionally biased region" description="Basic residues" evidence="1">
    <location>
        <begin position="26"/>
        <end position="41"/>
    </location>
</feature>
<dbReference type="AlphaFoldDB" id="A0A8X8XQU4"/>
<organism evidence="3">
    <name type="scientific">Salvia splendens</name>
    <name type="common">Scarlet sage</name>
    <dbReference type="NCBI Taxonomy" id="180675"/>
    <lineage>
        <taxon>Eukaryota</taxon>
        <taxon>Viridiplantae</taxon>
        <taxon>Streptophyta</taxon>
        <taxon>Embryophyta</taxon>
        <taxon>Tracheophyta</taxon>
        <taxon>Spermatophyta</taxon>
        <taxon>Magnoliopsida</taxon>
        <taxon>eudicotyledons</taxon>
        <taxon>Gunneridae</taxon>
        <taxon>Pentapetalae</taxon>
        <taxon>asterids</taxon>
        <taxon>lamiids</taxon>
        <taxon>Lamiales</taxon>
        <taxon>Lamiaceae</taxon>
        <taxon>Nepetoideae</taxon>
        <taxon>Mentheae</taxon>
        <taxon>Salviinae</taxon>
        <taxon>Salvia</taxon>
        <taxon>Salvia subgen. Calosphace</taxon>
        <taxon>core Calosphace</taxon>
    </lineage>
</organism>
<gene>
    <name evidence="3" type="ORF">SASPL_124375</name>
</gene>
<comment type="caution">
    <text evidence="3">The sequence shown here is derived from an EMBL/GenBank/DDBJ whole genome shotgun (WGS) entry which is preliminary data.</text>
</comment>
<accession>A0A8X8XQU4</accession>
<keyword evidence="2" id="KW-1133">Transmembrane helix</keyword>
<reference evidence="3" key="2">
    <citation type="submission" date="2020-08" db="EMBL/GenBank/DDBJ databases">
        <title>Plant Genome Project.</title>
        <authorList>
            <person name="Zhang R.-G."/>
        </authorList>
    </citation>
    <scope>NUCLEOTIDE SEQUENCE</scope>
    <source>
        <strain evidence="3">Huo1</strain>
        <tissue evidence="3">Leaf</tissue>
    </source>
</reference>
<feature type="region of interest" description="Disordered" evidence="1">
    <location>
        <begin position="21"/>
        <end position="41"/>
    </location>
</feature>
<reference evidence="3" key="1">
    <citation type="submission" date="2018-01" db="EMBL/GenBank/DDBJ databases">
        <authorList>
            <person name="Mao J.F."/>
        </authorList>
    </citation>
    <scope>NUCLEOTIDE SEQUENCE</scope>
    <source>
        <strain evidence="3">Huo1</strain>
        <tissue evidence="3">Leaf</tissue>
    </source>
</reference>
<name>A0A8X8XQU4_SALSN</name>
<keyword evidence="2" id="KW-0812">Transmembrane</keyword>
<keyword evidence="2" id="KW-0472">Membrane</keyword>
<evidence type="ECO:0000256" key="2">
    <source>
        <dbReference type="SAM" id="Phobius"/>
    </source>
</evidence>
<protein>
    <submittedName>
        <fullName evidence="3">Uncharacterized protein</fullName>
    </submittedName>
</protein>
<keyword evidence="4" id="KW-1185">Reference proteome</keyword>